<reference evidence="1 2" key="1">
    <citation type="submission" date="2021-03" db="EMBL/GenBank/DDBJ databases">
        <title>Sequencing the genomes of 1000 actinobacteria strains.</title>
        <authorList>
            <person name="Klenk H.-P."/>
        </authorList>
    </citation>
    <scope>NUCLEOTIDE SEQUENCE [LARGE SCALE GENOMIC DNA]</scope>
    <source>
        <strain evidence="1 2">DSM 12936</strain>
    </source>
</reference>
<evidence type="ECO:0000313" key="1">
    <source>
        <dbReference type="EMBL" id="MBP2415509.1"/>
    </source>
</evidence>
<organism evidence="1 2">
    <name type="scientific">Microlunatus capsulatus</name>
    <dbReference type="NCBI Taxonomy" id="99117"/>
    <lineage>
        <taxon>Bacteria</taxon>
        <taxon>Bacillati</taxon>
        <taxon>Actinomycetota</taxon>
        <taxon>Actinomycetes</taxon>
        <taxon>Propionibacteriales</taxon>
        <taxon>Propionibacteriaceae</taxon>
        <taxon>Microlunatus</taxon>
    </lineage>
</organism>
<protein>
    <recommendedName>
        <fullName evidence="3">Phosphotyrosine protein phosphatase I domain-containing protein</fullName>
    </recommendedName>
</protein>
<dbReference type="EMBL" id="JAGIOB010000001">
    <property type="protein sequence ID" value="MBP2415509.1"/>
    <property type="molecule type" value="Genomic_DNA"/>
</dbReference>
<dbReference type="Proteomes" id="UP000758168">
    <property type="component" value="Unassembled WGS sequence"/>
</dbReference>
<proteinExistence type="predicted"/>
<keyword evidence="2" id="KW-1185">Reference proteome</keyword>
<accession>A0ABS4Z391</accession>
<dbReference type="RefSeq" id="WP_245357929.1">
    <property type="nucleotide sequence ID" value="NZ_BAAAMH010000022.1"/>
</dbReference>
<name>A0ABS4Z391_9ACTN</name>
<sequence length="155" mass="16256">MTAVATTPRPVVLPPPGRRPRVLFVGHDAGSPQIAASVLRQVAGDAVVVGTSGTQPADPGGRADEMLVAMGLDPAEERPLSAGSLRAADRVVVLGTDVDVARLPGPRYEQWDLEADDLLTRVEALVDELTAAPVSSTPPPPLARLRARLAALRHR</sequence>
<dbReference type="InterPro" id="IPR036196">
    <property type="entry name" value="Ptyr_pPase_sf"/>
</dbReference>
<dbReference type="Gene3D" id="3.40.50.2300">
    <property type="match status" value="1"/>
</dbReference>
<comment type="caution">
    <text evidence="1">The sequence shown here is derived from an EMBL/GenBank/DDBJ whole genome shotgun (WGS) entry which is preliminary data.</text>
</comment>
<dbReference type="SUPFAM" id="SSF52788">
    <property type="entry name" value="Phosphotyrosine protein phosphatases I"/>
    <property type="match status" value="1"/>
</dbReference>
<gene>
    <name evidence="1" type="ORF">JOF54_000431</name>
</gene>
<evidence type="ECO:0000313" key="2">
    <source>
        <dbReference type="Proteomes" id="UP000758168"/>
    </source>
</evidence>
<evidence type="ECO:0008006" key="3">
    <source>
        <dbReference type="Google" id="ProtNLM"/>
    </source>
</evidence>